<protein>
    <submittedName>
        <fullName evidence="2">Uncharacterized protein</fullName>
    </submittedName>
</protein>
<feature type="signal peptide" evidence="1">
    <location>
        <begin position="1"/>
        <end position="19"/>
    </location>
</feature>
<reference evidence="2 3" key="1">
    <citation type="journal article" date="2015" name="Int. J. Syst. Evol. Microbiol.">
        <title>Gemmobacter intermedius sp. nov., isolated from a white stork (Ciconia ciconia).</title>
        <authorList>
            <person name="Kampfer P."/>
            <person name="Jerzak L."/>
            <person name="Wilharm G."/>
            <person name="Golke J."/>
            <person name="Busse H.J."/>
            <person name="Glaeser S.P."/>
        </authorList>
    </citation>
    <scope>NUCLEOTIDE SEQUENCE [LARGE SCALE GENOMIC DNA]</scope>
    <source>
        <strain evidence="2 3">119/4</strain>
    </source>
</reference>
<dbReference type="AlphaFoldDB" id="A0A444M8T9"/>
<gene>
    <name evidence="2" type="ORF">EP867_14825</name>
</gene>
<dbReference type="OrthoDB" id="8032791at2"/>
<organism evidence="2 3">
    <name type="scientific">Falsigemmobacter intermedius</name>
    <dbReference type="NCBI Taxonomy" id="1553448"/>
    <lineage>
        <taxon>Bacteria</taxon>
        <taxon>Pseudomonadati</taxon>
        <taxon>Pseudomonadota</taxon>
        <taxon>Alphaproteobacteria</taxon>
        <taxon>Rhodobacterales</taxon>
        <taxon>Paracoccaceae</taxon>
        <taxon>Falsigemmobacter</taxon>
    </lineage>
</organism>
<evidence type="ECO:0000256" key="1">
    <source>
        <dbReference type="SAM" id="SignalP"/>
    </source>
</evidence>
<evidence type="ECO:0000313" key="3">
    <source>
        <dbReference type="Proteomes" id="UP000287168"/>
    </source>
</evidence>
<comment type="caution">
    <text evidence="2">The sequence shown here is derived from an EMBL/GenBank/DDBJ whole genome shotgun (WGS) entry which is preliminary data.</text>
</comment>
<dbReference type="EMBL" id="SBLC01000027">
    <property type="protein sequence ID" value="RWY39084.1"/>
    <property type="molecule type" value="Genomic_DNA"/>
</dbReference>
<sequence>MNRFLPAALLALIAAPAFAQDFEHIGEIRASFQGEDLSFDTMATERDGKTMSTATVGDIGGTSGLPAARVLQITGAHIVDGREAGSLHLTHYYDEHPQDGAASVIWQSSSVSYYPNRSTPPLWEMSPDTRSNVTFRFDSFYFDGETGHVSATFTGQLCRSDVLGEEADPDDCHEISGSFDTPLSGQD</sequence>
<keyword evidence="1" id="KW-0732">Signal</keyword>
<dbReference type="RefSeq" id="WP_128490268.1">
    <property type="nucleotide sequence ID" value="NZ_JBHLXB010000023.1"/>
</dbReference>
<accession>A0A444M8T9</accession>
<feature type="chain" id="PRO_5019253388" evidence="1">
    <location>
        <begin position="20"/>
        <end position="187"/>
    </location>
</feature>
<name>A0A444M8T9_9RHOB</name>
<keyword evidence="3" id="KW-1185">Reference proteome</keyword>
<dbReference type="Proteomes" id="UP000287168">
    <property type="component" value="Unassembled WGS sequence"/>
</dbReference>
<proteinExistence type="predicted"/>
<evidence type="ECO:0000313" key="2">
    <source>
        <dbReference type="EMBL" id="RWY39084.1"/>
    </source>
</evidence>